<gene>
    <name evidence="7" type="ORF">ATEIFO6365_0001005900</name>
</gene>
<feature type="chain" id="PRO_5040728309" description="Protein-S-isoprenylcysteine O-methyltransferase" evidence="6">
    <location>
        <begin position="21"/>
        <end position="236"/>
    </location>
</feature>
<dbReference type="OrthoDB" id="422086at2759"/>
<evidence type="ECO:0000256" key="4">
    <source>
        <dbReference type="ARBA" id="ARBA00023136"/>
    </source>
</evidence>
<keyword evidence="4 5" id="KW-0472">Membrane</keyword>
<comment type="similarity">
    <text evidence="5">Belongs to the class VI-like SAM-binding methyltransferase superfamily. Isoprenylcysteine carboxyl methyltransferase family.</text>
</comment>
<dbReference type="EMBL" id="BLJY01000001">
    <property type="protein sequence ID" value="GFF11839.1"/>
    <property type="molecule type" value="Genomic_DNA"/>
</dbReference>
<keyword evidence="2 5" id="KW-0812">Transmembrane</keyword>
<dbReference type="GO" id="GO:0032259">
    <property type="term" value="P:methylation"/>
    <property type="evidence" value="ECO:0007669"/>
    <property type="project" value="UniProtKB-KW"/>
</dbReference>
<dbReference type="PANTHER" id="PTHR12714:SF9">
    <property type="entry name" value="PROTEIN-S-ISOPRENYLCYSTEINE O-METHYLTRANSFERASE"/>
    <property type="match status" value="1"/>
</dbReference>
<feature type="signal peptide" evidence="6">
    <location>
        <begin position="1"/>
        <end position="20"/>
    </location>
</feature>
<evidence type="ECO:0000256" key="1">
    <source>
        <dbReference type="ARBA" id="ARBA00004141"/>
    </source>
</evidence>
<reference evidence="7 8" key="1">
    <citation type="submission" date="2020-01" db="EMBL/GenBank/DDBJ databases">
        <title>Aspergillus terreus IFO 6365 whole genome shotgun sequence.</title>
        <authorList>
            <person name="Kanamasa S."/>
            <person name="Takahashi H."/>
        </authorList>
    </citation>
    <scope>NUCLEOTIDE SEQUENCE [LARGE SCALE GENOMIC DNA]</scope>
    <source>
        <strain evidence="7 8">IFO 6365</strain>
    </source>
</reference>
<keyword evidence="8" id="KW-1185">Reference proteome</keyword>
<organism evidence="7 8">
    <name type="scientific">Aspergillus terreus</name>
    <dbReference type="NCBI Taxonomy" id="33178"/>
    <lineage>
        <taxon>Eukaryota</taxon>
        <taxon>Fungi</taxon>
        <taxon>Dikarya</taxon>
        <taxon>Ascomycota</taxon>
        <taxon>Pezizomycotina</taxon>
        <taxon>Eurotiomycetes</taxon>
        <taxon>Eurotiomycetidae</taxon>
        <taxon>Eurotiales</taxon>
        <taxon>Aspergillaceae</taxon>
        <taxon>Aspergillus</taxon>
        <taxon>Aspergillus subgen. Circumdati</taxon>
    </lineage>
</organism>
<proteinExistence type="inferred from homology"/>
<sequence length="236" mass="26009">MPSIFSATLALCIATAGVLSGICMYPPHGPPPTRFRTDRIRFMTGAFPKLVTHICTVAFLYHALVTLYYPATATDAPVLSTICPYPHHLDANIVSWSPRTMLSLLTIFVGAIVRIAAYGGLGRNFTFELAAPDRLVTGGMYRFVQHPGYTGLGMVVAGGLGICYQWHSAAIACWMPDGLFYDLQWVAELGGLGVGVVGLSVLTIRVRDEERMLRERFGEEWEMWHRRTARFVPGIA</sequence>
<evidence type="ECO:0000256" key="3">
    <source>
        <dbReference type="ARBA" id="ARBA00022989"/>
    </source>
</evidence>
<feature type="transmembrane region" description="Helical" evidence="5">
    <location>
        <begin position="102"/>
        <end position="121"/>
    </location>
</feature>
<evidence type="ECO:0000313" key="8">
    <source>
        <dbReference type="Proteomes" id="UP000452235"/>
    </source>
</evidence>
<evidence type="ECO:0000256" key="5">
    <source>
        <dbReference type="RuleBase" id="RU362022"/>
    </source>
</evidence>
<keyword evidence="7" id="KW-0808">Transferase</keyword>
<dbReference type="Gene3D" id="1.20.120.1630">
    <property type="match status" value="1"/>
</dbReference>
<feature type="transmembrane region" description="Helical" evidence="5">
    <location>
        <begin position="185"/>
        <end position="206"/>
    </location>
</feature>
<comment type="subcellular location">
    <subcellularLocation>
        <location evidence="5">Endoplasmic reticulum membrane</location>
        <topology evidence="5">Multi-pass membrane protein</topology>
    </subcellularLocation>
    <subcellularLocation>
        <location evidence="1">Membrane</location>
        <topology evidence="1">Multi-pass membrane protein</topology>
    </subcellularLocation>
</comment>
<dbReference type="Proteomes" id="UP000452235">
    <property type="component" value="Unassembled WGS sequence"/>
</dbReference>
<evidence type="ECO:0000256" key="6">
    <source>
        <dbReference type="SAM" id="SignalP"/>
    </source>
</evidence>
<dbReference type="EC" id="2.1.1.100" evidence="5"/>
<name>A0A5M3YKS1_ASPTE</name>
<protein>
    <recommendedName>
        <fullName evidence="5">Protein-S-isoprenylcysteine O-methyltransferase</fullName>
        <ecNumber evidence="5">2.1.1.100</ecNumber>
    </recommendedName>
</protein>
<dbReference type="AlphaFoldDB" id="A0A5M3YKS1"/>
<evidence type="ECO:0000313" key="7">
    <source>
        <dbReference type="EMBL" id="GFF11839.1"/>
    </source>
</evidence>
<comment type="caution">
    <text evidence="7">The sequence shown here is derived from an EMBL/GenBank/DDBJ whole genome shotgun (WGS) entry which is preliminary data.</text>
</comment>
<evidence type="ECO:0000256" key="2">
    <source>
        <dbReference type="ARBA" id="ARBA00022692"/>
    </source>
</evidence>
<dbReference type="PANTHER" id="PTHR12714">
    <property type="entry name" value="PROTEIN-S ISOPRENYLCYSTEINE O-METHYLTRANSFERASE"/>
    <property type="match status" value="1"/>
</dbReference>
<comment type="catalytic activity">
    <reaction evidence="5">
        <text>[protein]-C-terminal S-[(2E,6E)-farnesyl]-L-cysteine + S-adenosyl-L-methionine = [protein]-C-terminal S-[(2E,6E)-farnesyl]-L-cysteine methyl ester + S-adenosyl-L-homocysteine</text>
        <dbReference type="Rhea" id="RHEA:21672"/>
        <dbReference type="Rhea" id="RHEA-COMP:12125"/>
        <dbReference type="Rhea" id="RHEA-COMP:12126"/>
        <dbReference type="ChEBI" id="CHEBI:57856"/>
        <dbReference type="ChEBI" id="CHEBI:59789"/>
        <dbReference type="ChEBI" id="CHEBI:90510"/>
        <dbReference type="ChEBI" id="CHEBI:90511"/>
        <dbReference type="EC" id="2.1.1.100"/>
    </reaction>
</comment>
<dbReference type="InterPro" id="IPR007269">
    <property type="entry name" value="ICMT_MeTrfase"/>
</dbReference>
<keyword evidence="5" id="KW-0949">S-adenosyl-L-methionine</keyword>
<keyword evidence="3 5" id="KW-1133">Transmembrane helix</keyword>
<dbReference type="GO" id="GO:0005789">
    <property type="term" value="C:endoplasmic reticulum membrane"/>
    <property type="evidence" value="ECO:0007669"/>
    <property type="project" value="UniProtKB-SubCell"/>
</dbReference>
<keyword evidence="5" id="KW-0256">Endoplasmic reticulum</keyword>
<feature type="transmembrane region" description="Helical" evidence="5">
    <location>
        <begin position="50"/>
        <end position="69"/>
    </location>
</feature>
<comment type="caution">
    <text evidence="5">Lacks conserved residue(s) required for the propagation of feature annotation.</text>
</comment>
<keyword evidence="6" id="KW-0732">Signal</keyword>
<accession>A0A5M3YKS1</accession>
<keyword evidence="5 7" id="KW-0489">Methyltransferase</keyword>
<dbReference type="GO" id="GO:0004671">
    <property type="term" value="F:protein C-terminal S-isoprenylcysteine carboxyl O-methyltransferase activity"/>
    <property type="evidence" value="ECO:0007669"/>
    <property type="project" value="UniProtKB-EC"/>
</dbReference>
<dbReference type="Pfam" id="PF04140">
    <property type="entry name" value="ICMT"/>
    <property type="match status" value="1"/>
</dbReference>